<evidence type="ECO:0000313" key="2">
    <source>
        <dbReference type="EMBL" id="KAF7273658.1"/>
    </source>
</evidence>
<dbReference type="Proteomes" id="UP000625711">
    <property type="component" value="Unassembled WGS sequence"/>
</dbReference>
<keyword evidence="3" id="KW-1185">Reference proteome</keyword>
<gene>
    <name evidence="2" type="ORF">GWI33_013640</name>
</gene>
<feature type="region of interest" description="Disordered" evidence="1">
    <location>
        <begin position="1"/>
        <end position="69"/>
    </location>
</feature>
<dbReference type="EMBL" id="JAACXV010013342">
    <property type="protein sequence ID" value="KAF7273658.1"/>
    <property type="molecule type" value="Genomic_DNA"/>
</dbReference>
<reference evidence="2" key="1">
    <citation type="submission" date="2020-08" db="EMBL/GenBank/DDBJ databases">
        <title>Genome sequencing and assembly of the red palm weevil Rhynchophorus ferrugineus.</title>
        <authorList>
            <person name="Dias G.B."/>
            <person name="Bergman C.M."/>
            <person name="Manee M."/>
        </authorList>
    </citation>
    <scope>NUCLEOTIDE SEQUENCE</scope>
    <source>
        <strain evidence="2">AA-2017</strain>
        <tissue evidence="2">Whole larva</tissue>
    </source>
</reference>
<evidence type="ECO:0000256" key="1">
    <source>
        <dbReference type="SAM" id="MobiDB-lite"/>
    </source>
</evidence>
<proteinExistence type="predicted"/>
<comment type="caution">
    <text evidence="2">The sequence shown here is derived from an EMBL/GenBank/DDBJ whole genome shotgun (WGS) entry which is preliminary data.</text>
</comment>
<protein>
    <submittedName>
        <fullName evidence="2">Uncharacterized protein</fullName>
    </submittedName>
</protein>
<sequence>MRRGLRREKKPLADGNGKPPAEKGKRRRRGVEKKSIAAATWKSATSRKTNGKNDPPCTSAAPRRGEELA</sequence>
<accession>A0A834M7M7</accession>
<organism evidence="2 3">
    <name type="scientific">Rhynchophorus ferrugineus</name>
    <name type="common">Red palm weevil</name>
    <name type="synonym">Curculio ferrugineus</name>
    <dbReference type="NCBI Taxonomy" id="354439"/>
    <lineage>
        <taxon>Eukaryota</taxon>
        <taxon>Metazoa</taxon>
        <taxon>Ecdysozoa</taxon>
        <taxon>Arthropoda</taxon>
        <taxon>Hexapoda</taxon>
        <taxon>Insecta</taxon>
        <taxon>Pterygota</taxon>
        <taxon>Neoptera</taxon>
        <taxon>Endopterygota</taxon>
        <taxon>Coleoptera</taxon>
        <taxon>Polyphaga</taxon>
        <taxon>Cucujiformia</taxon>
        <taxon>Curculionidae</taxon>
        <taxon>Dryophthorinae</taxon>
        <taxon>Rhynchophorus</taxon>
    </lineage>
</organism>
<dbReference type="AlphaFoldDB" id="A0A834M7M7"/>
<evidence type="ECO:0000313" key="3">
    <source>
        <dbReference type="Proteomes" id="UP000625711"/>
    </source>
</evidence>
<name>A0A834M7M7_RHYFE</name>